<dbReference type="InterPro" id="IPR050697">
    <property type="entry name" value="Adenylyl/Guanylyl_Cyclase_3/4"/>
</dbReference>
<dbReference type="InterPro" id="IPR001054">
    <property type="entry name" value="A/G_cyclase"/>
</dbReference>
<feature type="transmembrane region" description="Helical" evidence="2">
    <location>
        <begin position="214"/>
        <end position="234"/>
    </location>
</feature>
<dbReference type="AlphaFoldDB" id="A0A2U8WDF1"/>
<dbReference type="SMART" id="SM00044">
    <property type="entry name" value="CYCc"/>
    <property type="match status" value="1"/>
</dbReference>
<keyword evidence="2" id="KW-0472">Membrane</keyword>
<keyword evidence="5" id="KW-1185">Reference proteome</keyword>
<dbReference type="InterPro" id="IPR019734">
    <property type="entry name" value="TPR_rpt"/>
</dbReference>
<evidence type="ECO:0000313" key="4">
    <source>
        <dbReference type="EMBL" id="AWN43561.1"/>
    </source>
</evidence>
<dbReference type="Gene3D" id="3.30.70.1230">
    <property type="entry name" value="Nucleotide cyclase"/>
    <property type="match status" value="1"/>
</dbReference>
<dbReference type="GO" id="GO:0006171">
    <property type="term" value="P:cAMP biosynthetic process"/>
    <property type="evidence" value="ECO:0007669"/>
    <property type="project" value="TreeGrafter"/>
</dbReference>
<accession>A0A2U8WDF1</accession>
<dbReference type="PANTHER" id="PTHR43081:SF19">
    <property type="entry name" value="PH-SENSITIVE ADENYLATE CYCLASE RV1264"/>
    <property type="match status" value="1"/>
</dbReference>
<dbReference type="GO" id="GO:0035556">
    <property type="term" value="P:intracellular signal transduction"/>
    <property type="evidence" value="ECO:0007669"/>
    <property type="project" value="InterPro"/>
</dbReference>
<dbReference type="Pfam" id="PF00211">
    <property type="entry name" value="Guanylate_cyc"/>
    <property type="match status" value="1"/>
</dbReference>
<dbReference type="GO" id="GO:0004016">
    <property type="term" value="F:adenylate cyclase activity"/>
    <property type="evidence" value="ECO:0007669"/>
    <property type="project" value="UniProtKB-ARBA"/>
</dbReference>
<evidence type="ECO:0000259" key="3">
    <source>
        <dbReference type="PROSITE" id="PS50125"/>
    </source>
</evidence>
<feature type="domain" description="Guanylate cyclase" evidence="3">
    <location>
        <begin position="13"/>
        <end position="129"/>
    </location>
</feature>
<reference evidence="5" key="1">
    <citation type="submission" date="2018-05" db="EMBL/GenBank/DDBJ databases">
        <title>Complete Genome Sequence of Methylobacterium sp. 17SD2-17.</title>
        <authorList>
            <person name="Srinivasan S."/>
        </authorList>
    </citation>
    <scope>NUCLEOTIDE SEQUENCE [LARGE SCALE GENOMIC DNA]</scope>
    <source>
        <strain evidence="5">17SD2-17</strain>
    </source>
</reference>
<dbReference type="SUPFAM" id="SSF48452">
    <property type="entry name" value="TPR-like"/>
    <property type="match status" value="1"/>
</dbReference>
<keyword evidence="2" id="KW-0812">Transmembrane</keyword>
<dbReference type="PROSITE" id="PS50005">
    <property type="entry name" value="TPR"/>
    <property type="match status" value="1"/>
</dbReference>
<dbReference type="KEGG" id="mets:DK389_27475"/>
<dbReference type="EMBL" id="CP029550">
    <property type="protein sequence ID" value="AWN43561.1"/>
    <property type="molecule type" value="Genomic_DNA"/>
</dbReference>
<dbReference type="PANTHER" id="PTHR43081">
    <property type="entry name" value="ADENYLATE CYCLASE, TERMINAL-DIFFERENTIATION SPECIFIC-RELATED"/>
    <property type="match status" value="1"/>
</dbReference>
<dbReference type="InterPro" id="IPR011990">
    <property type="entry name" value="TPR-like_helical_dom_sf"/>
</dbReference>
<name>A0A2U8WDF1_9HYPH</name>
<dbReference type="InterPro" id="IPR029787">
    <property type="entry name" value="Nucleotide_cyclase"/>
</dbReference>
<dbReference type="SMART" id="SM00028">
    <property type="entry name" value="TPR"/>
    <property type="match status" value="4"/>
</dbReference>
<dbReference type="OrthoDB" id="9807521at2"/>
<dbReference type="Gene3D" id="1.25.40.10">
    <property type="entry name" value="Tetratricopeptide repeat domain"/>
    <property type="match status" value="1"/>
</dbReference>
<dbReference type="CDD" id="cd07302">
    <property type="entry name" value="CHD"/>
    <property type="match status" value="1"/>
</dbReference>
<sequence length="656" mass="72104">MDNRRTAERRLAAIMVADIVGYSRLMGADEAGTLRRLKALRRELIDPRIAASHGRIVKTMGDGLLVEFPSPLRAVACAVRIQRDLLGRDADLTPERQLRLRFGINVGDVVAEPDGDLYGDGVNVAARLEPLAEPGGLCISRSVHDQVRDKLPYRFEDLGKRELKNIARPIGIFALTAAAVATLPRQVDEDEPGEAQQDPADGKFAGRRLVPQRLLLAACIAALLAAGGTGWWWFARRAAEPAIDGTTQVVAAPKPVPGLSLVVLPFTNLSNDPEQEFFADGLTEDLTTDLSHLAGSFVIARNTAFTYKGKAVDVKQIGRDLGVRYVLAGSVRRTGEQVVLNAQLISAETGAHIWADRFEGDRSHLGELQVESVARLARSLDVQLTQAESLRSLRERPNNPDAGDFAMRGWAALNRAPSPAHLQEAIKLFDRSLKLDPKLTSALVGKARALSYFVWLRWSTKPAEDLTAADEAITPVLSDAPTNAMAHFVKGEILKARKKHQLAVPEFEIAIKYDRNLAVAYEELGHTKILLAKSNEALPLIEKAIRLSPHDPAMNFWLFHMCHAYTHLARDWEAIAWCRKSVAAGPLWLAYIDLSSAYGWTGQKAEAEAAVAELLKLMPGYTVRKWATAGFSDNPEFLVEYQRIVEGLRKAGLSEE</sequence>
<dbReference type="PROSITE" id="PS50125">
    <property type="entry name" value="GUANYLATE_CYCLASE_2"/>
    <property type="match status" value="1"/>
</dbReference>
<keyword evidence="1" id="KW-0802">TPR repeat</keyword>
<organism evidence="4 5">
    <name type="scientific">Methylobacterium durans</name>
    <dbReference type="NCBI Taxonomy" id="2202825"/>
    <lineage>
        <taxon>Bacteria</taxon>
        <taxon>Pseudomonadati</taxon>
        <taxon>Pseudomonadota</taxon>
        <taxon>Alphaproteobacteria</taxon>
        <taxon>Hyphomicrobiales</taxon>
        <taxon>Methylobacteriaceae</taxon>
        <taxon>Methylobacterium</taxon>
    </lineage>
</organism>
<protein>
    <submittedName>
        <fullName evidence="4">Guanylate cyclase</fullName>
    </submittedName>
</protein>
<keyword evidence="2" id="KW-1133">Transmembrane helix</keyword>
<dbReference type="Proteomes" id="UP000245926">
    <property type="component" value="Chromosome"/>
</dbReference>
<evidence type="ECO:0000313" key="5">
    <source>
        <dbReference type="Proteomes" id="UP000245926"/>
    </source>
</evidence>
<evidence type="ECO:0000256" key="2">
    <source>
        <dbReference type="SAM" id="Phobius"/>
    </source>
</evidence>
<dbReference type="Gene3D" id="3.40.50.10610">
    <property type="entry name" value="ABC-type transport auxiliary lipoprotein component"/>
    <property type="match status" value="1"/>
</dbReference>
<feature type="repeat" description="TPR" evidence="1">
    <location>
        <begin position="518"/>
        <end position="551"/>
    </location>
</feature>
<gene>
    <name evidence="4" type="ORF">DK389_27475</name>
</gene>
<proteinExistence type="predicted"/>
<evidence type="ECO:0000256" key="1">
    <source>
        <dbReference type="PROSITE-ProRule" id="PRU00339"/>
    </source>
</evidence>
<dbReference type="SUPFAM" id="SSF55073">
    <property type="entry name" value="Nucleotide cyclase"/>
    <property type="match status" value="1"/>
</dbReference>